<dbReference type="Proteomes" id="UP000584587">
    <property type="component" value="Unassembled WGS sequence"/>
</dbReference>
<dbReference type="Gene3D" id="3.40.50.1000">
    <property type="entry name" value="HAD superfamily/HAD-like"/>
    <property type="match status" value="1"/>
</dbReference>
<keyword evidence="2" id="KW-1185">Reference proteome</keyword>
<evidence type="ECO:0000313" key="1">
    <source>
        <dbReference type="EMBL" id="NKE38341.1"/>
    </source>
</evidence>
<dbReference type="GO" id="GO:0016791">
    <property type="term" value="F:phosphatase activity"/>
    <property type="evidence" value="ECO:0007669"/>
    <property type="project" value="UniProtKB-ARBA"/>
</dbReference>
<dbReference type="GO" id="GO:0000287">
    <property type="term" value="F:magnesium ion binding"/>
    <property type="evidence" value="ECO:0007669"/>
    <property type="project" value="TreeGrafter"/>
</dbReference>
<dbReference type="PANTHER" id="PTHR10000">
    <property type="entry name" value="PHOSPHOSERINE PHOSPHATASE"/>
    <property type="match status" value="1"/>
</dbReference>
<protein>
    <submittedName>
        <fullName evidence="1">HAD-IIB family hydrolase</fullName>
    </submittedName>
</protein>
<name>A0A846TWF5_9MOLU</name>
<dbReference type="SUPFAM" id="SSF56784">
    <property type="entry name" value="HAD-like"/>
    <property type="match status" value="1"/>
</dbReference>
<dbReference type="InterPro" id="IPR036412">
    <property type="entry name" value="HAD-like_sf"/>
</dbReference>
<comment type="caution">
    <text evidence="1">The sequence shown here is derived from an EMBL/GenBank/DDBJ whole genome shotgun (WGS) entry which is preliminary data.</text>
</comment>
<evidence type="ECO:0000313" key="2">
    <source>
        <dbReference type="Proteomes" id="UP000584587"/>
    </source>
</evidence>
<dbReference type="SFLD" id="SFLDS00003">
    <property type="entry name" value="Haloacid_Dehalogenase"/>
    <property type="match status" value="1"/>
</dbReference>
<dbReference type="RefSeq" id="WP_168104813.1">
    <property type="nucleotide sequence ID" value="NZ_CP051215.1"/>
</dbReference>
<dbReference type="InterPro" id="IPR006379">
    <property type="entry name" value="HAD-SF_hydro_IIB"/>
</dbReference>
<accession>A0A846TWF5</accession>
<dbReference type="EMBL" id="JAAVVK010000001">
    <property type="protein sequence ID" value="NKE38341.1"/>
    <property type="molecule type" value="Genomic_DNA"/>
</dbReference>
<gene>
    <name evidence="1" type="ORF">HER12_01035</name>
</gene>
<dbReference type="Pfam" id="PF08282">
    <property type="entry name" value="Hydrolase_3"/>
    <property type="match status" value="1"/>
</dbReference>
<dbReference type="PANTHER" id="PTHR10000:SF23">
    <property type="entry name" value="5-AMINO-6-(5-PHOSPHO-D-RIBITYLAMINO)URACIL PHOSPHATASE YITU"/>
    <property type="match status" value="1"/>
</dbReference>
<dbReference type="Gene3D" id="3.30.1240.10">
    <property type="match status" value="1"/>
</dbReference>
<sequence length="289" mass="33238">MTKLYFQNTNQKRLILVDLDGTALKNNGKEIHPDTINALKKATEQGHIVCIVTGRPHRGSIKFYNQLGLKTLLCNFNGGHIHDPDIKHFKRLIFPVSEAIIKAILHEDYIFNNIDNAIIEYYNKAVCWKQDEFFETYFHLNTIANDTFTISKLIREWKGNANAILIQFKEETNLDQVWRDLEKYSNSIKVNTWKPYANNKEKLIFEISSKFIDKGMTARILAQYYNVDIRDVIAYGDEINDKEMLMAVGYGVAMKNGHTVIKSIANDITKLTNDEGGVGHHLTELLNLK</sequence>
<organism evidence="1 2">
    <name type="scientific">Spiroplasma platyhelix PALS-1</name>
    <dbReference type="NCBI Taxonomy" id="1276218"/>
    <lineage>
        <taxon>Bacteria</taxon>
        <taxon>Bacillati</taxon>
        <taxon>Mycoplasmatota</taxon>
        <taxon>Mollicutes</taxon>
        <taxon>Entomoplasmatales</taxon>
        <taxon>Spiroplasmataceae</taxon>
        <taxon>Spiroplasma</taxon>
    </lineage>
</organism>
<dbReference type="InterPro" id="IPR023214">
    <property type="entry name" value="HAD_sf"/>
</dbReference>
<dbReference type="GO" id="GO:0005829">
    <property type="term" value="C:cytosol"/>
    <property type="evidence" value="ECO:0007669"/>
    <property type="project" value="TreeGrafter"/>
</dbReference>
<proteinExistence type="predicted"/>
<dbReference type="AlphaFoldDB" id="A0A846TWF5"/>
<dbReference type="NCBIfam" id="TIGR01484">
    <property type="entry name" value="HAD-SF-IIB"/>
    <property type="match status" value="1"/>
</dbReference>
<reference evidence="1 2" key="1">
    <citation type="submission" date="2020-04" db="EMBL/GenBank/DDBJ databases">
        <title>Complete genome sequence of Spiroplasma platyhelix ATCC 51748, an insect isolate.</title>
        <authorList>
            <person name="Green E.A."/>
            <person name="Klassen J.L."/>
        </authorList>
    </citation>
    <scope>NUCLEOTIDE SEQUENCE [LARGE SCALE GENOMIC DNA]</scope>
    <source>
        <strain evidence="1 2">PALS-1</strain>
    </source>
</reference>
<dbReference type="SFLD" id="SFLDG01140">
    <property type="entry name" value="C2.B:_Phosphomannomutase_and_P"/>
    <property type="match status" value="1"/>
</dbReference>
<keyword evidence="1" id="KW-0378">Hydrolase</keyword>